<evidence type="ECO:0000313" key="2">
    <source>
        <dbReference type="EMBL" id="CAG8488007.1"/>
    </source>
</evidence>
<proteinExistence type="predicted"/>
<keyword evidence="3" id="KW-1185">Reference proteome</keyword>
<evidence type="ECO:0000256" key="1">
    <source>
        <dbReference type="SAM" id="Coils"/>
    </source>
</evidence>
<name>A0A9N8ZBT0_FUNMO</name>
<comment type="caution">
    <text evidence="2">The sequence shown here is derived from an EMBL/GenBank/DDBJ whole genome shotgun (WGS) entry which is preliminary data.</text>
</comment>
<sequence length="49" mass="6135">MVTIEKVEKELEEAKRRLNELECYLDNEEYKNNKQRKRWEDHIEENPTL</sequence>
<organism evidence="2 3">
    <name type="scientific">Funneliformis mosseae</name>
    <name type="common">Endomycorrhizal fungus</name>
    <name type="synonym">Glomus mosseae</name>
    <dbReference type="NCBI Taxonomy" id="27381"/>
    <lineage>
        <taxon>Eukaryota</taxon>
        <taxon>Fungi</taxon>
        <taxon>Fungi incertae sedis</taxon>
        <taxon>Mucoromycota</taxon>
        <taxon>Glomeromycotina</taxon>
        <taxon>Glomeromycetes</taxon>
        <taxon>Glomerales</taxon>
        <taxon>Glomeraceae</taxon>
        <taxon>Funneliformis</taxon>
    </lineage>
</organism>
<gene>
    <name evidence="2" type="ORF">FMOSSE_LOCUS3378</name>
</gene>
<dbReference type="EMBL" id="CAJVPP010000498">
    <property type="protein sequence ID" value="CAG8488007.1"/>
    <property type="molecule type" value="Genomic_DNA"/>
</dbReference>
<protein>
    <submittedName>
        <fullName evidence="2">4079_t:CDS:1</fullName>
    </submittedName>
</protein>
<keyword evidence="1" id="KW-0175">Coiled coil</keyword>
<reference evidence="2" key="1">
    <citation type="submission" date="2021-06" db="EMBL/GenBank/DDBJ databases">
        <authorList>
            <person name="Kallberg Y."/>
            <person name="Tangrot J."/>
            <person name="Rosling A."/>
        </authorList>
    </citation>
    <scope>NUCLEOTIDE SEQUENCE</scope>
    <source>
        <strain evidence="2">87-6 pot B 2015</strain>
    </source>
</reference>
<dbReference type="Proteomes" id="UP000789375">
    <property type="component" value="Unassembled WGS sequence"/>
</dbReference>
<accession>A0A9N8ZBT0</accession>
<feature type="coiled-coil region" evidence="1">
    <location>
        <begin position="1"/>
        <end position="31"/>
    </location>
</feature>
<dbReference type="AlphaFoldDB" id="A0A9N8ZBT0"/>
<evidence type="ECO:0000313" key="3">
    <source>
        <dbReference type="Proteomes" id="UP000789375"/>
    </source>
</evidence>